<protein>
    <recommendedName>
        <fullName evidence="2">VWFA domain-containing protein</fullName>
    </recommendedName>
</protein>
<evidence type="ECO:0000313" key="4">
    <source>
        <dbReference type="Proteomes" id="UP000054099"/>
    </source>
</evidence>
<feature type="compositionally biased region" description="Basic and acidic residues" evidence="1">
    <location>
        <begin position="259"/>
        <end position="272"/>
    </location>
</feature>
<dbReference type="PANTHER" id="PTHR41248">
    <property type="entry name" value="NORD PROTEIN"/>
    <property type="match status" value="1"/>
</dbReference>
<dbReference type="AlphaFoldDB" id="A0A0V8JDT1"/>
<dbReference type="InterPro" id="IPR051928">
    <property type="entry name" value="NorD/CobT"/>
</dbReference>
<dbReference type="InterPro" id="IPR036465">
    <property type="entry name" value="vWFA_dom_sf"/>
</dbReference>
<feature type="region of interest" description="Disordered" evidence="1">
    <location>
        <begin position="239"/>
        <end position="281"/>
    </location>
</feature>
<comment type="caution">
    <text evidence="3">The sequence shown here is derived from an EMBL/GenBank/DDBJ whole genome shotgun (WGS) entry which is preliminary data.</text>
</comment>
<dbReference type="CDD" id="cd01454">
    <property type="entry name" value="vWA_norD_type"/>
    <property type="match status" value="1"/>
</dbReference>
<feature type="compositionally biased region" description="Basic and acidic residues" evidence="1">
    <location>
        <begin position="239"/>
        <end position="250"/>
    </location>
</feature>
<dbReference type="Gene3D" id="3.40.50.410">
    <property type="entry name" value="von Willebrand factor, type A domain"/>
    <property type="match status" value="1"/>
</dbReference>
<evidence type="ECO:0000259" key="2">
    <source>
        <dbReference type="SMART" id="SM00327"/>
    </source>
</evidence>
<dbReference type="OrthoDB" id="2370292at2"/>
<dbReference type="RefSeq" id="WP_061969973.1">
    <property type="nucleotide sequence ID" value="NZ_FMAV01000001.1"/>
</dbReference>
<evidence type="ECO:0000313" key="3">
    <source>
        <dbReference type="EMBL" id="KSU85302.1"/>
    </source>
</evidence>
<dbReference type="SMART" id="SM00327">
    <property type="entry name" value="VWA"/>
    <property type="match status" value="1"/>
</dbReference>
<gene>
    <name evidence="3" type="ORF">AS030_07285</name>
</gene>
<dbReference type="Proteomes" id="UP000054099">
    <property type="component" value="Unassembled WGS sequence"/>
</dbReference>
<keyword evidence="4" id="KW-1185">Reference proteome</keyword>
<dbReference type="PANTHER" id="PTHR41248:SF1">
    <property type="entry name" value="NORD PROTEIN"/>
    <property type="match status" value="1"/>
</dbReference>
<accession>A0A0V8JDT1</accession>
<dbReference type="InterPro" id="IPR002035">
    <property type="entry name" value="VWF_A"/>
</dbReference>
<evidence type="ECO:0000256" key="1">
    <source>
        <dbReference type="SAM" id="MobiDB-lite"/>
    </source>
</evidence>
<name>A0A0V8JDT1_9BACL</name>
<organism evidence="3 4">
    <name type="scientific">Fictibacillus enclensis</name>
    <dbReference type="NCBI Taxonomy" id="1017270"/>
    <lineage>
        <taxon>Bacteria</taxon>
        <taxon>Bacillati</taxon>
        <taxon>Bacillota</taxon>
        <taxon>Bacilli</taxon>
        <taxon>Bacillales</taxon>
        <taxon>Fictibacillaceae</taxon>
        <taxon>Fictibacillus</taxon>
    </lineage>
</organism>
<dbReference type="SUPFAM" id="SSF53300">
    <property type="entry name" value="vWA-like"/>
    <property type="match status" value="1"/>
</dbReference>
<dbReference type="EMBL" id="LNQN01000001">
    <property type="protein sequence ID" value="KSU85302.1"/>
    <property type="molecule type" value="Genomic_DNA"/>
</dbReference>
<reference evidence="3 4" key="1">
    <citation type="journal article" date="2014" name="Antonie Van Leeuwenhoek">
        <title>Fictibacillus enclensis sp. nov., isolated from marine sediment.</title>
        <authorList>
            <person name="Dastager S.G."/>
            <person name="Mawlankar R."/>
            <person name="Srinivasan K."/>
            <person name="Tang S.K."/>
            <person name="Lee J.C."/>
            <person name="Ramana V.V."/>
            <person name="Shouche Y.S."/>
        </authorList>
    </citation>
    <scope>NUCLEOTIDE SEQUENCE [LARGE SCALE GENOMIC DNA]</scope>
    <source>
        <strain evidence="3 4">NIO-1003</strain>
    </source>
</reference>
<proteinExistence type="predicted"/>
<sequence>MKFLSFADTKIDAFLHMQLIDLAKTLSRDPKLEVEFSYHSYLNKSGHFIHVSQFWMTYPGPVQLQGLKSEVYLRSFGNFYFSDLRVLQEVLQSFKQEKHHQFLKHLLLFAEDYRLEKECIARRPGMAVSFSERKKVLLTYFQRQLRQHLQQRKWLDAFFCSIFLLANHRLVQLNSPLSGFYDKIRAPLLQLNKAHSTKEIAEIMQVIQKILREWDIKDMITSYLSFYESTTATFKDLTRENEVKAPHTMETEEETDGQDTEHEEMPSWHEETSSPTDSFLQFDLDQGTSTDLLGEGGRRAEEGDQAFGAVQAGAKQSKGNDFSAEMDAGLDEKGSAPGKEVFPYGEMNRCAVEKKVETRFPTPLELKKYLEIKSAVQPSISLLKQSFLKTIEHKKNVPNQDLHFGRLSKKLTRLLTDKNPRLFYKKMESPQELDAVFTLLVDCSASMFDKMDETHQAIVLFHETLKAVRIPHSIVGFWEDAADAKKDSQPNYFQEVISFNHSLKNQYGPEILQLEPQEDNRDGYSIRKKAEDLLRRKEKQKFLLVFSDGEPAAFDYENLGILDTHEAVTQTRKLGIEILGMYISNGKVTEEAQNLMKNIYGSHQVVVPSAAELVSYLVPVLRKLLFKLS</sequence>
<feature type="domain" description="VWFA" evidence="2">
    <location>
        <begin position="434"/>
        <end position="619"/>
    </location>
</feature>